<protein>
    <submittedName>
        <fullName evidence="1">Uncharacterized protein DUF2487</fullName>
    </submittedName>
</protein>
<dbReference type="AlphaFoldDB" id="A0A4R1QJB5"/>
<dbReference type="Pfam" id="PF10673">
    <property type="entry name" value="DUF2487"/>
    <property type="match status" value="1"/>
</dbReference>
<accession>A0A4R1QJB5</accession>
<proteinExistence type="predicted"/>
<evidence type="ECO:0000313" key="1">
    <source>
        <dbReference type="EMBL" id="TCL53187.1"/>
    </source>
</evidence>
<keyword evidence="2" id="KW-1185">Reference proteome</keyword>
<dbReference type="InterPro" id="IPR019615">
    <property type="entry name" value="DUF2487"/>
</dbReference>
<dbReference type="Proteomes" id="UP000295658">
    <property type="component" value="Unassembled WGS sequence"/>
</dbReference>
<dbReference type="EMBL" id="SLUL01000001">
    <property type="protein sequence ID" value="TCL53187.1"/>
    <property type="molecule type" value="Genomic_DNA"/>
</dbReference>
<dbReference type="OrthoDB" id="2678750at2"/>
<name>A0A4R1QJB5_9BACL</name>
<comment type="caution">
    <text evidence="1">The sequence shown here is derived from an EMBL/GenBank/DDBJ whole genome shotgun (WGS) entry which is preliminary data.</text>
</comment>
<dbReference type="RefSeq" id="WP_132947094.1">
    <property type="nucleotide sequence ID" value="NZ_SLUL01000001.1"/>
</dbReference>
<gene>
    <name evidence="1" type="ORF">EDD69_101194</name>
</gene>
<reference evidence="1 2" key="1">
    <citation type="submission" date="2019-03" db="EMBL/GenBank/DDBJ databases">
        <title>Genomic Encyclopedia of Type Strains, Phase IV (KMG-IV): sequencing the most valuable type-strain genomes for metagenomic binning, comparative biology and taxonomic classification.</title>
        <authorList>
            <person name="Goeker M."/>
        </authorList>
    </citation>
    <scope>NUCLEOTIDE SEQUENCE [LARGE SCALE GENOMIC DNA]</scope>
    <source>
        <strain evidence="1 2">DSM 24979</strain>
    </source>
</reference>
<organism evidence="1 2">
    <name type="scientific">Thermolongibacillus altinsuensis</name>
    <dbReference type="NCBI Taxonomy" id="575256"/>
    <lineage>
        <taxon>Bacteria</taxon>
        <taxon>Bacillati</taxon>
        <taxon>Bacillota</taxon>
        <taxon>Bacilli</taxon>
        <taxon>Bacillales</taxon>
        <taxon>Anoxybacillaceae</taxon>
        <taxon>Thermolongibacillus</taxon>
    </lineage>
</organism>
<sequence>MKWTVKDVDAYMQAKEYVDTALVPLVPLACANVKAFAEMGEHVLLIANEIERQFKGRVMLIPPFTYWVDEEKNALRERLHRWKEKLGQNGFRHIFCLTAHADWTEDGFVYLPPLPLEHVDDHYKQKLVSKQVEQAMETFISKWTEKN</sequence>
<evidence type="ECO:0000313" key="2">
    <source>
        <dbReference type="Proteomes" id="UP000295658"/>
    </source>
</evidence>